<sequence>MDWDNFSRIIADILYDGTAAGLLSLKAQRTSYHVAEMKRLGKKYFLTREYAKHYHRKRLFELLISTQSSQSTDERDKVFSLLGIADDVKKGDLDGYWAPEYGPTNTSADVFKRFALWNIRANLTLESLSCAARGNTANIGIPSWVPIWTAQLDNEQPFVRYNDRIPFEAHGDQVRIQLPKMEDEYCSRILQLNMKEVDRIREIDGHSNFRQLPLGLKSRQELFEAASQTYSWLDKCRKFSERAGRPSDELSTCLKAEFWELMTCGLTGEAYSAPLRFRRDFEKYASFLEYAAKTSGL</sequence>
<comment type="caution">
    <text evidence="1">The sequence shown here is derived from an EMBL/GenBank/DDBJ whole genome shotgun (WGS) entry which is preliminary data.</text>
</comment>
<proteinExistence type="predicted"/>
<dbReference type="PANTHER" id="PTHR24148:SF73">
    <property type="entry name" value="HET DOMAIN PROTEIN (AFU_ORTHOLOGUE AFUA_8G01020)"/>
    <property type="match status" value="1"/>
</dbReference>
<reference evidence="1" key="1">
    <citation type="submission" date="2020-04" db="EMBL/GenBank/DDBJ databases">
        <title>Genome Assembly and Annotation of Botryosphaeria dothidea sdau 11-99, a Latent Pathogen of Apple Fruit Ring Rot in China.</title>
        <authorList>
            <person name="Yu C."/>
            <person name="Diao Y."/>
            <person name="Lu Q."/>
            <person name="Zhao J."/>
            <person name="Cui S."/>
            <person name="Peng C."/>
            <person name="He B."/>
            <person name="Liu H."/>
        </authorList>
    </citation>
    <scope>NUCLEOTIDE SEQUENCE [LARGE SCALE GENOMIC DNA]</scope>
    <source>
        <strain evidence="1">Sdau11-99</strain>
    </source>
</reference>
<organism evidence="1 2">
    <name type="scientific">Botryosphaeria dothidea</name>
    <dbReference type="NCBI Taxonomy" id="55169"/>
    <lineage>
        <taxon>Eukaryota</taxon>
        <taxon>Fungi</taxon>
        <taxon>Dikarya</taxon>
        <taxon>Ascomycota</taxon>
        <taxon>Pezizomycotina</taxon>
        <taxon>Dothideomycetes</taxon>
        <taxon>Dothideomycetes incertae sedis</taxon>
        <taxon>Botryosphaeriales</taxon>
        <taxon>Botryosphaeriaceae</taxon>
        <taxon>Botryosphaeria</taxon>
    </lineage>
</organism>
<dbReference type="PANTHER" id="PTHR24148">
    <property type="entry name" value="ANKYRIN REPEAT DOMAIN-CONTAINING PROTEIN 39 HOMOLOG-RELATED"/>
    <property type="match status" value="1"/>
</dbReference>
<dbReference type="InterPro" id="IPR052895">
    <property type="entry name" value="HetReg/Transcr_Mod"/>
</dbReference>
<name>A0A8H4NG78_9PEZI</name>
<gene>
    <name evidence="1" type="ORF">GTA08_BOTSDO00427</name>
</gene>
<dbReference type="OrthoDB" id="5416609at2759"/>
<protein>
    <submittedName>
        <fullName evidence="1">Uncharacterized protein</fullName>
    </submittedName>
</protein>
<evidence type="ECO:0000313" key="2">
    <source>
        <dbReference type="Proteomes" id="UP000572817"/>
    </source>
</evidence>
<dbReference type="EMBL" id="WWBZ02000001">
    <property type="protein sequence ID" value="KAF4313797.1"/>
    <property type="molecule type" value="Genomic_DNA"/>
</dbReference>
<accession>A0A8H4NG78</accession>
<evidence type="ECO:0000313" key="1">
    <source>
        <dbReference type="EMBL" id="KAF4313797.1"/>
    </source>
</evidence>
<dbReference type="AlphaFoldDB" id="A0A8H4NG78"/>
<dbReference type="Proteomes" id="UP000572817">
    <property type="component" value="Unassembled WGS sequence"/>
</dbReference>
<keyword evidence="2" id="KW-1185">Reference proteome</keyword>